<evidence type="ECO:0000313" key="10">
    <source>
        <dbReference type="Proteomes" id="UP000636264"/>
    </source>
</evidence>
<evidence type="ECO:0000256" key="6">
    <source>
        <dbReference type="ARBA" id="ARBA00023295"/>
    </source>
</evidence>
<accession>A0A916W5C0</accession>
<reference evidence="9" key="1">
    <citation type="journal article" date="2014" name="Int. J. Syst. Evol. Microbiol.">
        <title>Complete genome sequence of Corynebacterium casei LMG S-19264T (=DSM 44701T), isolated from a smear-ripened cheese.</title>
        <authorList>
            <consortium name="US DOE Joint Genome Institute (JGI-PGF)"/>
            <person name="Walter F."/>
            <person name="Albersmeier A."/>
            <person name="Kalinowski J."/>
            <person name="Ruckert C."/>
        </authorList>
    </citation>
    <scope>NUCLEOTIDE SEQUENCE</scope>
    <source>
        <strain evidence="9">CGMCC 1.15320</strain>
    </source>
</reference>
<comment type="similarity">
    <text evidence="2">Belongs to the glycosyl hydrolase 8 (cellulase D) family.</text>
</comment>
<feature type="signal peptide" evidence="8">
    <location>
        <begin position="1"/>
        <end position="22"/>
    </location>
</feature>
<keyword evidence="7" id="KW-0119">Carbohydrate metabolism</keyword>
<evidence type="ECO:0000256" key="2">
    <source>
        <dbReference type="ARBA" id="ARBA00009209"/>
    </source>
</evidence>
<feature type="chain" id="PRO_5037343219" description="cellulase" evidence="8">
    <location>
        <begin position="23"/>
        <end position="344"/>
    </location>
</feature>
<evidence type="ECO:0000256" key="1">
    <source>
        <dbReference type="ARBA" id="ARBA00000966"/>
    </source>
</evidence>
<dbReference type="EC" id="3.2.1.4" evidence="3"/>
<dbReference type="InterPro" id="IPR012341">
    <property type="entry name" value="6hp_glycosidase-like_sf"/>
</dbReference>
<proteinExistence type="inferred from homology"/>
<comment type="caution">
    <text evidence="9">The sequence shown here is derived from an EMBL/GenBank/DDBJ whole genome shotgun (WGS) entry which is preliminary data.</text>
</comment>
<sequence>MSWRGLLAGLASLCMVSSMANAAITQQEWAEYSARFVSAEGRVVDDGNGGISHSEGQGYGLLLSFLGGNRPDFERIWSFTQRELLLRDDNLAAWRWDPNEKPHITDLNNASDGDILIAYSLALAGAAWKEERFTTSAKSIATALGRSSVFAHQDKLLILPGVAGFGKDARPDGPVVNLSYWVFEAFPVLDQLGTGTDWTDLSRSGVSLLEEASFGSRKLPADWISAEASPRPATGFPAEFGYNAVRIPLYLIRANTGDKELLRRLRDGMTKEDGSIVLVDFSSGKETAVLRDPGYRIISGLAACVLDGTRLPKDLQTFAPTLYYPSTLQLLALAYIREERRECL</sequence>
<keyword evidence="10" id="KW-1185">Reference proteome</keyword>
<keyword evidence="7" id="KW-0624">Polysaccharide degradation</keyword>
<evidence type="ECO:0000256" key="4">
    <source>
        <dbReference type="ARBA" id="ARBA00022801"/>
    </source>
</evidence>
<dbReference type="GO" id="GO:0030245">
    <property type="term" value="P:cellulose catabolic process"/>
    <property type="evidence" value="ECO:0007669"/>
    <property type="project" value="UniProtKB-KW"/>
</dbReference>
<dbReference type="RefSeq" id="WP_188721019.1">
    <property type="nucleotide sequence ID" value="NZ_BMIF01000005.1"/>
</dbReference>
<dbReference type="PRINTS" id="PR00735">
    <property type="entry name" value="GLHYDRLASE8"/>
</dbReference>
<evidence type="ECO:0000256" key="8">
    <source>
        <dbReference type="SAM" id="SignalP"/>
    </source>
</evidence>
<dbReference type="InterPro" id="IPR002037">
    <property type="entry name" value="Glyco_hydro_8"/>
</dbReference>
<evidence type="ECO:0000256" key="3">
    <source>
        <dbReference type="ARBA" id="ARBA00012601"/>
    </source>
</evidence>
<dbReference type="SUPFAM" id="SSF48208">
    <property type="entry name" value="Six-hairpin glycosidases"/>
    <property type="match status" value="1"/>
</dbReference>
<keyword evidence="5" id="KW-0136">Cellulose degradation</keyword>
<dbReference type="InterPro" id="IPR008928">
    <property type="entry name" value="6-hairpin_glycosidase_sf"/>
</dbReference>
<dbReference type="Pfam" id="PF01270">
    <property type="entry name" value="Glyco_hydro_8"/>
    <property type="match status" value="1"/>
</dbReference>
<evidence type="ECO:0000256" key="7">
    <source>
        <dbReference type="ARBA" id="ARBA00023326"/>
    </source>
</evidence>
<dbReference type="EMBL" id="BMIF01000005">
    <property type="protein sequence ID" value="GGA67012.1"/>
    <property type="molecule type" value="Genomic_DNA"/>
</dbReference>
<reference evidence="9" key="2">
    <citation type="submission" date="2020-09" db="EMBL/GenBank/DDBJ databases">
        <authorList>
            <person name="Sun Q."/>
            <person name="Zhou Y."/>
        </authorList>
    </citation>
    <scope>NUCLEOTIDE SEQUENCE</scope>
    <source>
        <strain evidence="9">CGMCC 1.15320</strain>
    </source>
</reference>
<evidence type="ECO:0000256" key="5">
    <source>
        <dbReference type="ARBA" id="ARBA00023001"/>
    </source>
</evidence>
<dbReference type="Gene3D" id="1.50.10.10">
    <property type="match status" value="1"/>
</dbReference>
<keyword evidence="6" id="KW-0326">Glycosidase</keyword>
<evidence type="ECO:0000313" key="9">
    <source>
        <dbReference type="EMBL" id="GGA67012.1"/>
    </source>
</evidence>
<protein>
    <recommendedName>
        <fullName evidence="3">cellulase</fullName>
        <ecNumber evidence="3">3.2.1.4</ecNumber>
    </recommendedName>
</protein>
<gene>
    <name evidence="9" type="ORF">GCM10011385_21150</name>
</gene>
<dbReference type="AlphaFoldDB" id="A0A916W5C0"/>
<keyword evidence="8" id="KW-0732">Signal</keyword>
<keyword evidence="4" id="KW-0378">Hydrolase</keyword>
<dbReference type="Proteomes" id="UP000636264">
    <property type="component" value="Unassembled WGS sequence"/>
</dbReference>
<organism evidence="9 10">
    <name type="scientific">Nitratireductor aestuarii</name>
    <dbReference type="NCBI Taxonomy" id="1735103"/>
    <lineage>
        <taxon>Bacteria</taxon>
        <taxon>Pseudomonadati</taxon>
        <taxon>Pseudomonadota</taxon>
        <taxon>Alphaproteobacteria</taxon>
        <taxon>Hyphomicrobiales</taxon>
        <taxon>Phyllobacteriaceae</taxon>
        <taxon>Nitratireductor</taxon>
    </lineage>
</organism>
<name>A0A916W5C0_9HYPH</name>
<comment type="catalytic activity">
    <reaction evidence="1">
        <text>Endohydrolysis of (1-&gt;4)-beta-D-glucosidic linkages in cellulose, lichenin and cereal beta-D-glucans.</text>
        <dbReference type="EC" id="3.2.1.4"/>
    </reaction>
</comment>
<dbReference type="GO" id="GO:0008810">
    <property type="term" value="F:cellulase activity"/>
    <property type="evidence" value="ECO:0007669"/>
    <property type="project" value="UniProtKB-EC"/>
</dbReference>